<evidence type="ECO:0000313" key="2">
    <source>
        <dbReference type="EMBL" id="GMH70965.1"/>
    </source>
</evidence>
<dbReference type="OrthoDB" id="10594074at2759"/>
<feature type="compositionally biased region" description="Pro residues" evidence="1">
    <location>
        <begin position="203"/>
        <end position="217"/>
    </location>
</feature>
<feature type="compositionally biased region" description="Polar residues" evidence="1">
    <location>
        <begin position="104"/>
        <end position="114"/>
    </location>
</feature>
<keyword evidence="3" id="KW-1185">Reference proteome</keyword>
<dbReference type="AlphaFoldDB" id="A0A9W7AJ98"/>
<feature type="compositionally biased region" description="Low complexity" evidence="1">
    <location>
        <begin position="189"/>
        <end position="202"/>
    </location>
</feature>
<protein>
    <submittedName>
        <fullName evidence="2">Uncharacterized protein</fullName>
    </submittedName>
</protein>
<feature type="region of interest" description="Disordered" evidence="1">
    <location>
        <begin position="1"/>
        <end position="24"/>
    </location>
</feature>
<feature type="compositionally biased region" description="Polar residues" evidence="1">
    <location>
        <begin position="1"/>
        <end position="23"/>
    </location>
</feature>
<comment type="caution">
    <text evidence="2">The sequence shown here is derived from an EMBL/GenBank/DDBJ whole genome shotgun (WGS) entry which is preliminary data.</text>
</comment>
<feature type="compositionally biased region" description="Low complexity" evidence="1">
    <location>
        <begin position="231"/>
        <end position="244"/>
    </location>
</feature>
<dbReference type="Proteomes" id="UP001165085">
    <property type="component" value="Unassembled WGS sequence"/>
</dbReference>
<feature type="region of interest" description="Disordered" evidence="1">
    <location>
        <begin position="156"/>
        <end position="319"/>
    </location>
</feature>
<feature type="region of interest" description="Disordered" evidence="1">
    <location>
        <begin position="103"/>
        <end position="133"/>
    </location>
</feature>
<evidence type="ECO:0000313" key="3">
    <source>
        <dbReference type="Proteomes" id="UP001165085"/>
    </source>
</evidence>
<feature type="compositionally biased region" description="Low complexity" evidence="1">
    <location>
        <begin position="115"/>
        <end position="133"/>
    </location>
</feature>
<sequence length="319" mass="34875">MPPKSSSTRYPPTTQLQDLSSKNRLLARDLNSTRSKSKHLQKDNSMLSSRVLKLEGVVRGLTQQTAELQRLLRESREEGKMWKEELRGQEAAIRDLSDALAKAYQNSGPPSNHHQFLAPPQNPNPNNVTSTSASVSDSFLSLSNLSIDAAPFAPYSPLSSPVSPPPGLGEGSLPSPTAALRRAHRLQAQERASSTSPSLVPSPSLPQLPIGTPPFAPPSTSNKSSGGLEHSPPLQFSPLQQQQKRLCRRRSVSRPTSYVEPSSGAKLRQGHVFFPLDDISNGNDKKNNNRLDFSGDNEDKDAPSEWQTVPHTNRKSSRK</sequence>
<feature type="compositionally biased region" description="Low complexity" evidence="1">
    <location>
        <begin position="171"/>
        <end position="180"/>
    </location>
</feature>
<dbReference type="EMBL" id="BRXY01000144">
    <property type="protein sequence ID" value="GMH70965.1"/>
    <property type="molecule type" value="Genomic_DNA"/>
</dbReference>
<organism evidence="2 3">
    <name type="scientific">Triparma strigata</name>
    <dbReference type="NCBI Taxonomy" id="1606541"/>
    <lineage>
        <taxon>Eukaryota</taxon>
        <taxon>Sar</taxon>
        <taxon>Stramenopiles</taxon>
        <taxon>Ochrophyta</taxon>
        <taxon>Bolidophyceae</taxon>
        <taxon>Parmales</taxon>
        <taxon>Triparmaceae</taxon>
        <taxon>Triparma</taxon>
    </lineage>
</organism>
<evidence type="ECO:0000256" key="1">
    <source>
        <dbReference type="SAM" id="MobiDB-lite"/>
    </source>
</evidence>
<reference evidence="3" key="1">
    <citation type="journal article" date="2023" name="Commun. Biol.">
        <title>Genome analysis of Parmales, the sister group of diatoms, reveals the evolutionary specialization of diatoms from phago-mixotrophs to photoautotrophs.</title>
        <authorList>
            <person name="Ban H."/>
            <person name="Sato S."/>
            <person name="Yoshikawa S."/>
            <person name="Yamada K."/>
            <person name="Nakamura Y."/>
            <person name="Ichinomiya M."/>
            <person name="Sato N."/>
            <person name="Blanc-Mathieu R."/>
            <person name="Endo H."/>
            <person name="Kuwata A."/>
            <person name="Ogata H."/>
        </authorList>
    </citation>
    <scope>NUCLEOTIDE SEQUENCE [LARGE SCALE GENOMIC DNA]</scope>
    <source>
        <strain evidence="3">NIES 3701</strain>
    </source>
</reference>
<gene>
    <name evidence="2" type="ORF">TrST_g2381</name>
</gene>
<accession>A0A9W7AJ98</accession>
<proteinExistence type="predicted"/>
<name>A0A9W7AJ98_9STRA</name>